<name>A0ABW0AJY1_9ACTN</name>
<dbReference type="EMBL" id="JBHSKP010000013">
    <property type="protein sequence ID" value="MFC5154008.1"/>
    <property type="molecule type" value="Genomic_DNA"/>
</dbReference>
<keyword evidence="2" id="KW-1185">Reference proteome</keyword>
<evidence type="ECO:0000313" key="2">
    <source>
        <dbReference type="Proteomes" id="UP001596160"/>
    </source>
</evidence>
<dbReference type="InterPro" id="IPR014729">
    <property type="entry name" value="Rossmann-like_a/b/a_fold"/>
</dbReference>
<dbReference type="RefSeq" id="WP_344480495.1">
    <property type="nucleotide sequence ID" value="NZ_BAAASB010000014.1"/>
</dbReference>
<gene>
    <name evidence="1" type="ORF">ACFPRH_19940</name>
</gene>
<dbReference type="Gene3D" id="3.40.50.620">
    <property type="entry name" value="HUPs"/>
    <property type="match status" value="1"/>
</dbReference>
<comment type="caution">
    <text evidence="1">The sequence shown here is derived from an EMBL/GenBank/DDBJ whole genome shotgun (WGS) entry which is preliminary data.</text>
</comment>
<reference evidence="2" key="1">
    <citation type="journal article" date="2019" name="Int. J. Syst. Evol. Microbiol.">
        <title>The Global Catalogue of Microorganisms (GCM) 10K type strain sequencing project: providing services to taxonomists for standard genome sequencing and annotation.</title>
        <authorList>
            <consortium name="The Broad Institute Genomics Platform"/>
            <consortium name="The Broad Institute Genome Sequencing Center for Infectious Disease"/>
            <person name="Wu L."/>
            <person name="Ma J."/>
        </authorList>
    </citation>
    <scope>NUCLEOTIDE SEQUENCE [LARGE SCALE GENOMIC DNA]</scope>
    <source>
        <strain evidence="2">PCU 266</strain>
    </source>
</reference>
<dbReference type="SUPFAM" id="SSF52402">
    <property type="entry name" value="Adenine nucleotide alpha hydrolases-like"/>
    <property type="match status" value="1"/>
</dbReference>
<accession>A0ABW0AJY1</accession>
<dbReference type="Proteomes" id="UP001596160">
    <property type="component" value="Unassembled WGS sequence"/>
</dbReference>
<organism evidence="1 2">
    <name type="scientific">Streptomyces amakusaensis</name>
    <dbReference type="NCBI Taxonomy" id="67271"/>
    <lineage>
        <taxon>Bacteria</taxon>
        <taxon>Bacillati</taxon>
        <taxon>Actinomycetota</taxon>
        <taxon>Actinomycetes</taxon>
        <taxon>Kitasatosporales</taxon>
        <taxon>Streptomycetaceae</taxon>
        <taxon>Streptomyces</taxon>
    </lineage>
</organism>
<evidence type="ECO:0008006" key="3">
    <source>
        <dbReference type="Google" id="ProtNLM"/>
    </source>
</evidence>
<sequence>MLALSAEGILPRVDYAIFADTGWEPQAVYTHLDRLENEIAKPAGIPILDVSSGNIRDDALDPEHRFASMPLHILNKDGRPGMTRRQCTGEYKIKPIKKQVRELLGYPYPARIPKGVFVEQWVGISTDEFHRAKDSDVKYMWNRHPLITDMDWSRADCIRYLASIGLAETPKSSCLGCPFHGNAQWRAIRDHSPEEWADVVEFDAAIREGNARAKATGNKLLGQAFLHRSRVPLGEAPIDHVTAAEWAALQEETDGLDAVALEEGVADGCSPWACRGSDPVGDDFGLAA</sequence>
<proteinExistence type="predicted"/>
<evidence type="ECO:0000313" key="1">
    <source>
        <dbReference type="EMBL" id="MFC5154008.1"/>
    </source>
</evidence>
<protein>
    <recommendedName>
        <fullName evidence="3">Phosphoadenosine phosphosulfate reductase</fullName>
    </recommendedName>
</protein>